<dbReference type="PANTHER" id="PTHR47382:SF3">
    <property type="entry name" value="ADENINE NUCLEOTIDE ALPHA HYDROLASES-LIKE SUPERFAMILY PROTEIN"/>
    <property type="match status" value="1"/>
</dbReference>
<name>A0A9D4XIF7_PEA</name>
<sequence length="394" mass="45927">MDATQTEKIYVAVGYDVLDGFQTLDWALKKWNSHPNISIIILHVKYNPSNHHVYTLLGKLPAKGACEEKLERIRNYQQNIINNLLSKYIALCDKVPAETFEVEKFDEPMQNLTIDLIHGLGITKLVIGFSFMRPSMKSKDAMNGLFYVHQHKPDFCELFIICGGKQVSPRVKNDEITMEDDSGVKVAKMRDYKTNFRYWIERIFCDKTIDSNQGCSSRSSTSSESHIDQNEWELYIREIDSYFQELLSLNMEEGICGQDNDDSYFSPIEPFVQQLKNSDNKSGAEKFKILRDKLKEAYDTIQVKRKEEKENLERHAKAEWAIYVSNLREEELEYLKSEEVTRKEEVKKEVNTEKEQIQKIRMNIEDNEQSLGSMEELQLELQSKLHDSTLEVSE</sequence>
<keyword evidence="1" id="KW-0175">Coiled coil</keyword>
<dbReference type="AlphaFoldDB" id="A0A9D4XIF7"/>
<reference evidence="2 3" key="1">
    <citation type="journal article" date="2022" name="Nat. Genet.">
        <title>Improved pea reference genome and pan-genome highlight genomic features and evolutionary characteristics.</title>
        <authorList>
            <person name="Yang T."/>
            <person name="Liu R."/>
            <person name="Luo Y."/>
            <person name="Hu S."/>
            <person name="Wang D."/>
            <person name="Wang C."/>
            <person name="Pandey M.K."/>
            <person name="Ge S."/>
            <person name="Xu Q."/>
            <person name="Li N."/>
            <person name="Li G."/>
            <person name="Huang Y."/>
            <person name="Saxena R.K."/>
            <person name="Ji Y."/>
            <person name="Li M."/>
            <person name="Yan X."/>
            <person name="He Y."/>
            <person name="Liu Y."/>
            <person name="Wang X."/>
            <person name="Xiang C."/>
            <person name="Varshney R.K."/>
            <person name="Ding H."/>
            <person name="Gao S."/>
            <person name="Zong X."/>
        </authorList>
    </citation>
    <scope>NUCLEOTIDE SEQUENCE [LARGE SCALE GENOMIC DNA]</scope>
    <source>
        <strain evidence="2 3">cv. Zhongwan 6</strain>
    </source>
</reference>
<protein>
    <submittedName>
        <fullName evidence="2">Uncharacterized protein</fullName>
    </submittedName>
</protein>
<dbReference type="Proteomes" id="UP001058974">
    <property type="component" value="Chromosome 4"/>
</dbReference>
<dbReference type="EMBL" id="JAMSHJ010000004">
    <property type="protein sequence ID" value="KAI5419311.1"/>
    <property type="molecule type" value="Genomic_DNA"/>
</dbReference>
<keyword evidence="3" id="KW-1185">Reference proteome</keyword>
<feature type="coiled-coil region" evidence="1">
    <location>
        <begin position="343"/>
        <end position="370"/>
    </location>
</feature>
<feature type="non-terminal residue" evidence="2">
    <location>
        <position position="1"/>
    </location>
</feature>
<comment type="caution">
    <text evidence="2">The sequence shown here is derived from an EMBL/GenBank/DDBJ whole genome shotgun (WGS) entry which is preliminary data.</text>
</comment>
<organism evidence="2 3">
    <name type="scientific">Pisum sativum</name>
    <name type="common">Garden pea</name>
    <name type="synonym">Lathyrus oleraceus</name>
    <dbReference type="NCBI Taxonomy" id="3888"/>
    <lineage>
        <taxon>Eukaryota</taxon>
        <taxon>Viridiplantae</taxon>
        <taxon>Streptophyta</taxon>
        <taxon>Embryophyta</taxon>
        <taxon>Tracheophyta</taxon>
        <taxon>Spermatophyta</taxon>
        <taxon>Magnoliopsida</taxon>
        <taxon>eudicotyledons</taxon>
        <taxon>Gunneridae</taxon>
        <taxon>Pentapetalae</taxon>
        <taxon>rosids</taxon>
        <taxon>fabids</taxon>
        <taxon>Fabales</taxon>
        <taxon>Fabaceae</taxon>
        <taxon>Papilionoideae</taxon>
        <taxon>50 kb inversion clade</taxon>
        <taxon>NPAAA clade</taxon>
        <taxon>Hologalegina</taxon>
        <taxon>IRL clade</taxon>
        <taxon>Fabeae</taxon>
        <taxon>Lathyrus</taxon>
    </lineage>
</organism>
<evidence type="ECO:0000313" key="2">
    <source>
        <dbReference type="EMBL" id="KAI5419311.1"/>
    </source>
</evidence>
<proteinExistence type="predicted"/>
<gene>
    <name evidence="2" type="ORF">KIW84_043470</name>
</gene>
<evidence type="ECO:0000313" key="3">
    <source>
        <dbReference type="Proteomes" id="UP001058974"/>
    </source>
</evidence>
<evidence type="ECO:0000256" key="1">
    <source>
        <dbReference type="SAM" id="Coils"/>
    </source>
</evidence>
<dbReference type="Gramene" id="Psat04G0347000-T2">
    <property type="protein sequence ID" value="KAI5419311.1"/>
    <property type="gene ID" value="KIW84_043470"/>
</dbReference>
<dbReference type="PANTHER" id="PTHR47382">
    <property type="entry name" value="U-BOX DOMAIN-CONTAINING PROTEIN 52-LIKE"/>
    <property type="match status" value="1"/>
</dbReference>
<accession>A0A9D4XIF7</accession>